<sequence>MLPARLGRRLLCGLLRGPAPAAACCGPARWLLEGKCEVSISQRASSLGRRVPPSFTATEDNEEGTDTEERFLFPEYVPERTPEEQLRALRELRDLQQLQQEKERQRLQRREEWLQQKLRAGLRTLPVPELPDASVPPSGIYCSGCGAELHCQHPGLPGYLPSEKFRDAAKADGGPTRTVCQRCWLLVHHRRALRLQVSRDQYLELVSAALRRPGPALVLYMVDLLDLPDALLPDLPKLVGPKQLFVLGNKVDLLPQDAPGYLQRLRKRLWDDCIRAGLVVAPGHRGPQYPAGDEPLNEINNQKSSSRSRTVVKDVRLISAKTGYGVEELISALQRSWRYRGDVYLVGTTNAGKSTLFNTLLESDYCTAKGSEAIDRATISPWPGTTLNLLKFPICNPTPYRMFKRQKRLQEDSTKAEEDLSEQEQSQLNHLKKHGYIVGRVGRTFLHSSKQKEEVPFEFDADSLAFDMGNEPVVSVRKNTKQIELTPEDVKDAHWFYDTPGITKENCILNLLTEKEIDVVLPTHSIIPRTFVLKPGMVLFLGGIARVDFLQGNQSAWFTVVASNFLPVHITSLDKADALYEKHAGQELLLELASNSRASFLHFSCGAVETHQEAQLDVPMGGKERMAQFPPLVAEDITLKGGGESEAVADLKFSSAGWVAVTPYSEGTLHLRGYTPEGTALTVRPPVLPYIVNVKGQRIRKSVAYKTKKPPSLVHNLKKQR</sequence>
<dbReference type="CDD" id="cd01855">
    <property type="entry name" value="YqeH"/>
    <property type="match status" value="1"/>
</dbReference>
<proteinExistence type="predicted"/>
<keyword evidence="4" id="KW-1185">Reference proteome</keyword>
<dbReference type="PANTHER" id="PTHR46406">
    <property type="entry name" value="NITRIC OXIDE-ASSOCIATED PROTEIN 1"/>
    <property type="match status" value="1"/>
</dbReference>
<evidence type="ECO:0000259" key="2">
    <source>
        <dbReference type="PROSITE" id="PS51721"/>
    </source>
</evidence>
<dbReference type="PROSITE" id="PS51721">
    <property type="entry name" value="G_CP"/>
    <property type="match status" value="1"/>
</dbReference>
<evidence type="ECO:0000313" key="4">
    <source>
        <dbReference type="Proteomes" id="UP001623349"/>
    </source>
</evidence>
<accession>A0ABQ0ES83</accession>
<name>A0ABQ0ES83_APOSI</name>
<dbReference type="InterPro" id="IPR006073">
    <property type="entry name" value="GTP-bd"/>
</dbReference>
<dbReference type="InterPro" id="IPR052807">
    <property type="entry name" value="Mito_transl_resp_regulator"/>
</dbReference>
<dbReference type="Pfam" id="PF01926">
    <property type="entry name" value="MMR_HSR1"/>
    <property type="match status" value="1"/>
</dbReference>
<evidence type="ECO:0000256" key="1">
    <source>
        <dbReference type="SAM" id="Coils"/>
    </source>
</evidence>
<feature type="coiled-coil region" evidence="1">
    <location>
        <begin position="85"/>
        <end position="112"/>
    </location>
</feature>
<dbReference type="InterPro" id="IPR030378">
    <property type="entry name" value="G_CP_dom"/>
</dbReference>
<feature type="domain" description="CP-type G" evidence="2">
    <location>
        <begin position="203"/>
        <end position="505"/>
    </location>
</feature>
<reference evidence="3 4" key="1">
    <citation type="submission" date="2024-08" db="EMBL/GenBank/DDBJ databases">
        <title>The draft genome of Apodemus speciosus.</title>
        <authorList>
            <person name="Nabeshima K."/>
            <person name="Suzuki S."/>
            <person name="Onuma M."/>
        </authorList>
    </citation>
    <scope>NUCLEOTIDE SEQUENCE [LARGE SCALE GENOMIC DNA]</scope>
    <source>
        <strain evidence="3">IB14-021</strain>
    </source>
</reference>
<dbReference type="PANTHER" id="PTHR46406:SF1">
    <property type="entry name" value="NITRIC OXIDE-ASSOCIATED PROTEIN 1"/>
    <property type="match status" value="1"/>
</dbReference>
<dbReference type="EMBL" id="BAAFST010000005">
    <property type="protein sequence ID" value="GAB1289762.1"/>
    <property type="molecule type" value="Genomic_DNA"/>
</dbReference>
<dbReference type="SUPFAM" id="SSF52540">
    <property type="entry name" value="P-loop containing nucleoside triphosphate hydrolases"/>
    <property type="match status" value="1"/>
</dbReference>
<keyword evidence="1" id="KW-0175">Coiled coil</keyword>
<evidence type="ECO:0000313" key="3">
    <source>
        <dbReference type="EMBL" id="GAB1289762.1"/>
    </source>
</evidence>
<dbReference type="Gene3D" id="3.40.50.300">
    <property type="entry name" value="P-loop containing nucleotide triphosphate hydrolases"/>
    <property type="match status" value="1"/>
</dbReference>
<dbReference type="Proteomes" id="UP001623349">
    <property type="component" value="Unassembled WGS sequence"/>
</dbReference>
<gene>
    <name evidence="3" type="ORF">APTSU1_000499200</name>
</gene>
<dbReference type="InterPro" id="IPR027417">
    <property type="entry name" value="P-loop_NTPase"/>
</dbReference>
<organism evidence="3 4">
    <name type="scientific">Apodemus speciosus</name>
    <name type="common">Large Japanese field mouse</name>
    <dbReference type="NCBI Taxonomy" id="105296"/>
    <lineage>
        <taxon>Eukaryota</taxon>
        <taxon>Metazoa</taxon>
        <taxon>Chordata</taxon>
        <taxon>Craniata</taxon>
        <taxon>Vertebrata</taxon>
        <taxon>Euteleostomi</taxon>
        <taxon>Mammalia</taxon>
        <taxon>Eutheria</taxon>
        <taxon>Euarchontoglires</taxon>
        <taxon>Glires</taxon>
        <taxon>Rodentia</taxon>
        <taxon>Myomorpha</taxon>
        <taxon>Muroidea</taxon>
        <taxon>Muridae</taxon>
        <taxon>Murinae</taxon>
        <taxon>Apodemus</taxon>
    </lineage>
</organism>
<protein>
    <submittedName>
        <fullName evidence="3">Nitric oxide-associated protein 1</fullName>
    </submittedName>
</protein>
<comment type="caution">
    <text evidence="3">The sequence shown here is derived from an EMBL/GenBank/DDBJ whole genome shotgun (WGS) entry which is preliminary data.</text>
</comment>